<dbReference type="Pfam" id="PF01171">
    <property type="entry name" value="ATP_bind_3"/>
    <property type="match status" value="1"/>
</dbReference>
<keyword evidence="2" id="KW-0067">ATP-binding</keyword>
<name>A0A1X0QI81_9MICR</name>
<dbReference type="InterPro" id="IPR035107">
    <property type="entry name" value="tRNA_thiolation_TtcA_Ctu1"/>
</dbReference>
<dbReference type="GO" id="GO:0000049">
    <property type="term" value="F:tRNA binding"/>
    <property type="evidence" value="ECO:0007669"/>
    <property type="project" value="EnsemblFungi"/>
</dbReference>
<reference evidence="4 5" key="1">
    <citation type="journal article" date="2017" name="Environ. Microbiol.">
        <title>Decay of the glycolytic pathway and adaptation to intranuclear parasitism within Enterocytozoonidae microsporidia.</title>
        <authorList>
            <person name="Wiredu Boakye D."/>
            <person name="Jaroenlak P."/>
            <person name="Prachumwat A."/>
            <person name="Williams T.A."/>
            <person name="Bateman K.S."/>
            <person name="Itsathitphaisarn O."/>
            <person name="Sritunyalucksana K."/>
            <person name="Paszkiewicz K.H."/>
            <person name="Moore K.A."/>
            <person name="Stentiford G.D."/>
            <person name="Williams B.A."/>
        </authorList>
    </citation>
    <scope>NUCLEOTIDE SEQUENCE [LARGE SCALE GENOMIC DNA]</scope>
    <source>
        <strain evidence="5">canceri</strain>
    </source>
</reference>
<organism evidence="4 5">
    <name type="scientific">Hepatospora eriocheir</name>
    <dbReference type="NCBI Taxonomy" id="1081669"/>
    <lineage>
        <taxon>Eukaryota</taxon>
        <taxon>Fungi</taxon>
        <taxon>Fungi incertae sedis</taxon>
        <taxon>Microsporidia</taxon>
        <taxon>Hepatosporidae</taxon>
        <taxon>Hepatospora</taxon>
    </lineage>
</organism>
<evidence type="ECO:0000313" key="4">
    <source>
        <dbReference type="EMBL" id="ORD99469.1"/>
    </source>
</evidence>
<feature type="binding site" evidence="2">
    <location>
        <position position="84"/>
    </location>
    <ligand>
        <name>ATP</name>
        <dbReference type="ChEBI" id="CHEBI:30616"/>
    </ligand>
</feature>
<proteinExistence type="predicted"/>
<dbReference type="EMBL" id="LTAI01000187">
    <property type="protein sequence ID" value="ORD99469.1"/>
    <property type="molecule type" value="Genomic_DNA"/>
</dbReference>
<feature type="binding site" evidence="2">
    <location>
        <begin position="52"/>
        <end position="54"/>
    </location>
    <ligand>
        <name>ATP</name>
        <dbReference type="ChEBI" id="CHEBI:30616"/>
    </ligand>
</feature>
<dbReference type="GO" id="GO:0103016">
    <property type="term" value="F:tRNA-uridine 2-sulfurtransferase activity"/>
    <property type="evidence" value="ECO:0007669"/>
    <property type="project" value="EnsemblFungi"/>
</dbReference>
<feature type="binding site" evidence="2">
    <location>
        <position position="162"/>
    </location>
    <ligand>
        <name>ATP</name>
        <dbReference type="ChEBI" id="CHEBI:30616"/>
    </ligand>
</feature>
<dbReference type="SUPFAM" id="SSF52402">
    <property type="entry name" value="Adenine nucleotide alpha hydrolases-like"/>
    <property type="match status" value="1"/>
</dbReference>
<dbReference type="AlphaFoldDB" id="A0A1X0QI81"/>
<keyword evidence="1" id="KW-0808">Transferase</keyword>
<dbReference type="PIRSF" id="PIRSF004976">
    <property type="entry name" value="ATPase_YdaO"/>
    <property type="match status" value="1"/>
</dbReference>
<comment type="caution">
    <text evidence="4">The sequence shown here is derived from an EMBL/GenBank/DDBJ whole genome shotgun (WGS) entry which is preliminary data.</text>
</comment>
<feature type="binding site" evidence="2">
    <location>
        <position position="58"/>
    </location>
    <ligand>
        <name>ATP</name>
        <dbReference type="ChEBI" id="CHEBI:30616"/>
    </ligand>
</feature>
<evidence type="ECO:0000256" key="2">
    <source>
        <dbReference type="PIRSR" id="PIRSR004976-51"/>
    </source>
</evidence>
<dbReference type="Gene3D" id="3.40.50.620">
    <property type="entry name" value="HUPs"/>
    <property type="match status" value="1"/>
</dbReference>
<dbReference type="PANTHER" id="PTHR11807">
    <property type="entry name" value="ATPASES OF THE PP SUPERFAMILY-RELATED"/>
    <property type="match status" value="1"/>
</dbReference>
<dbReference type="InterPro" id="IPR014729">
    <property type="entry name" value="Rossmann-like_a/b/a_fold"/>
</dbReference>
<feature type="binding site" evidence="2">
    <location>
        <position position="167"/>
    </location>
    <ligand>
        <name>ATP</name>
        <dbReference type="ChEBI" id="CHEBI:30616"/>
    </ligand>
</feature>
<sequence length="311" mass="35574">MSCIKCKTRRAVTIRQKTAEKLCKECFYEEFENDIHKALIQVFKPRMKVGVGMSGGKDSTVLTYVLDLLNKKYNYGVEIILLCVDEGIKGYRDHSIDTVYYNAEKLNLPLKIVSYKEIFGLDMDEVVEKVGTKTNCTYCGVFRRQALEIAANNMGVDIIATGHNADDIAETVLLNFIRGDISRLKRCCSVITKETKSLSLSRFKPFKYIYQKDIVLYAFYKNLKYFSTECSYFKNAESRGGARNLIKSLEKVNSQIIQNIIERCEKLTNFNNDEGESKVYICDNCGNPTSSDDKKCYACKMVLSLEKIERN</sequence>
<evidence type="ECO:0000313" key="5">
    <source>
        <dbReference type="Proteomes" id="UP000192501"/>
    </source>
</evidence>
<dbReference type="CDD" id="cd01713">
    <property type="entry name" value="CTU1-like"/>
    <property type="match status" value="1"/>
</dbReference>
<gene>
    <name evidence="4" type="primary">CTU1</name>
    <name evidence="4" type="ORF">A0H76_802</name>
</gene>
<dbReference type="PANTHER" id="PTHR11807:SF12">
    <property type="entry name" value="CYTOPLASMIC TRNA 2-THIOLATION PROTEIN 1"/>
    <property type="match status" value="1"/>
</dbReference>
<dbReference type="Proteomes" id="UP000192501">
    <property type="component" value="Unassembled WGS sequence"/>
</dbReference>
<dbReference type="InterPro" id="IPR056369">
    <property type="entry name" value="CTU1-like_ATP-bd"/>
</dbReference>
<evidence type="ECO:0000259" key="3">
    <source>
        <dbReference type="Pfam" id="PF01171"/>
    </source>
</evidence>
<dbReference type="GO" id="GO:0002144">
    <property type="term" value="C:cytosolic tRNA wobble base thiouridylase complex"/>
    <property type="evidence" value="ECO:0007669"/>
    <property type="project" value="EnsemblFungi"/>
</dbReference>
<accession>A0A1X0QI81</accession>
<dbReference type="VEuPathDB" id="MicrosporidiaDB:HERIO_1455"/>
<feature type="domain" description="tRNA(Ile)-lysidine/2-thiocytidine synthase N-terminal" evidence="3">
    <location>
        <begin position="49"/>
        <end position="228"/>
    </location>
</feature>
<evidence type="ECO:0000256" key="1">
    <source>
        <dbReference type="ARBA" id="ARBA00022679"/>
    </source>
</evidence>
<dbReference type="GO" id="GO:0016779">
    <property type="term" value="F:nucleotidyltransferase activity"/>
    <property type="evidence" value="ECO:0007669"/>
    <property type="project" value="EnsemblFungi"/>
</dbReference>
<dbReference type="GO" id="GO:0032447">
    <property type="term" value="P:protein urmylation"/>
    <property type="evidence" value="ECO:0007669"/>
    <property type="project" value="EnsemblFungi"/>
</dbReference>
<protein>
    <submittedName>
        <fullName evidence="4">CTU1</fullName>
    </submittedName>
</protein>
<dbReference type="GO" id="GO:0005739">
    <property type="term" value="C:mitochondrion"/>
    <property type="evidence" value="ECO:0007669"/>
    <property type="project" value="TreeGrafter"/>
</dbReference>
<dbReference type="GO" id="GO:0005777">
    <property type="term" value="C:peroxisome"/>
    <property type="evidence" value="ECO:0007669"/>
    <property type="project" value="EnsemblFungi"/>
</dbReference>
<dbReference type="GO" id="GO:0002143">
    <property type="term" value="P:tRNA wobble position uridine thiolation"/>
    <property type="evidence" value="ECO:0007669"/>
    <property type="project" value="EnsemblFungi"/>
</dbReference>
<keyword evidence="2" id="KW-0547">Nucleotide-binding</keyword>
<dbReference type="InterPro" id="IPR011063">
    <property type="entry name" value="TilS/TtcA_N"/>
</dbReference>
<dbReference type="GO" id="GO:0005524">
    <property type="term" value="F:ATP binding"/>
    <property type="evidence" value="ECO:0007669"/>
    <property type="project" value="UniProtKB-KW"/>
</dbReference>
<dbReference type="VEuPathDB" id="MicrosporidiaDB:A0H76_802"/>